<accession>A0A4C1TV58</accession>
<proteinExistence type="predicted"/>
<keyword evidence="3" id="KW-1185">Reference proteome</keyword>
<dbReference type="OrthoDB" id="7484060at2759"/>
<reference evidence="2 3" key="1">
    <citation type="journal article" date="2019" name="Commun. Biol.">
        <title>The bagworm genome reveals a unique fibroin gene that provides high tensile strength.</title>
        <authorList>
            <person name="Kono N."/>
            <person name="Nakamura H."/>
            <person name="Ohtoshi R."/>
            <person name="Tomita M."/>
            <person name="Numata K."/>
            <person name="Arakawa K."/>
        </authorList>
    </citation>
    <scope>NUCLEOTIDE SEQUENCE [LARGE SCALE GENOMIC DNA]</scope>
</reference>
<sequence length="163" mass="17373">MPTRPARAPPLPSGTCCRPHAPAAHPTRCLLETKGRDRYTHNICVSCLAALTTHKYTSTHIHSCKIEIYIVKINIDILPSTSLPHEVRAAPNLNSRRLRDASAASAAPDLMNRGAAGGPGRAPTAGRGRRSAAASSARISDARVVHTPYVSRAHSRPPPPPCT</sequence>
<protein>
    <submittedName>
        <fullName evidence="2">Uncharacterized protein</fullName>
    </submittedName>
</protein>
<dbReference type="AlphaFoldDB" id="A0A4C1TV58"/>
<gene>
    <name evidence="2" type="ORF">EVAR_7892_1</name>
</gene>
<evidence type="ECO:0000313" key="2">
    <source>
        <dbReference type="EMBL" id="GBP17899.1"/>
    </source>
</evidence>
<name>A0A4C1TV58_EUMVA</name>
<comment type="caution">
    <text evidence="2">The sequence shown here is derived from an EMBL/GenBank/DDBJ whole genome shotgun (WGS) entry which is preliminary data.</text>
</comment>
<feature type="compositionally biased region" description="Low complexity" evidence="1">
    <location>
        <begin position="121"/>
        <end position="138"/>
    </location>
</feature>
<evidence type="ECO:0000313" key="3">
    <source>
        <dbReference type="Proteomes" id="UP000299102"/>
    </source>
</evidence>
<dbReference type="Proteomes" id="UP000299102">
    <property type="component" value="Unassembled WGS sequence"/>
</dbReference>
<dbReference type="EMBL" id="BGZK01000091">
    <property type="protein sequence ID" value="GBP17899.1"/>
    <property type="molecule type" value="Genomic_DNA"/>
</dbReference>
<evidence type="ECO:0000256" key="1">
    <source>
        <dbReference type="SAM" id="MobiDB-lite"/>
    </source>
</evidence>
<organism evidence="2 3">
    <name type="scientific">Eumeta variegata</name>
    <name type="common">Bagworm moth</name>
    <name type="synonym">Eumeta japonica</name>
    <dbReference type="NCBI Taxonomy" id="151549"/>
    <lineage>
        <taxon>Eukaryota</taxon>
        <taxon>Metazoa</taxon>
        <taxon>Ecdysozoa</taxon>
        <taxon>Arthropoda</taxon>
        <taxon>Hexapoda</taxon>
        <taxon>Insecta</taxon>
        <taxon>Pterygota</taxon>
        <taxon>Neoptera</taxon>
        <taxon>Endopterygota</taxon>
        <taxon>Lepidoptera</taxon>
        <taxon>Glossata</taxon>
        <taxon>Ditrysia</taxon>
        <taxon>Tineoidea</taxon>
        <taxon>Psychidae</taxon>
        <taxon>Oiketicinae</taxon>
        <taxon>Eumeta</taxon>
    </lineage>
</organism>
<feature type="region of interest" description="Disordered" evidence="1">
    <location>
        <begin position="98"/>
        <end position="163"/>
    </location>
</feature>